<dbReference type="Proteomes" id="UP000036403">
    <property type="component" value="Unassembled WGS sequence"/>
</dbReference>
<gene>
    <name evidence="1" type="ORF">RF55_4400</name>
</gene>
<accession>A0A0J7KYL6</accession>
<evidence type="ECO:0000313" key="2">
    <source>
        <dbReference type="Proteomes" id="UP000036403"/>
    </source>
</evidence>
<reference evidence="1 2" key="1">
    <citation type="submission" date="2015-04" db="EMBL/GenBank/DDBJ databases">
        <title>Lasius niger genome sequencing.</title>
        <authorList>
            <person name="Konorov E.A."/>
            <person name="Nikitin M.A."/>
            <person name="Kirill M.V."/>
            <person name="Chang P."/>
        </authorList>
    </citation>
    <scope>NUCLEOTIDE SEQUENCE [LARGE SCALE GENOMIC DNA]</scope>
    <source>
        <tissue evidence="1">Whole</tissue>
    </source>
</reference>
<protein>
    <submittedName>
        <fullName evidence="1">Keratin-associated protein 4-3</fullName>
    </submittedName>
</protein>
<evidence type="ECO:0000313" key="1">
    <source>
        <dbReference type="EMBL" id="KMQ95388.1"/>
    </source>
</evidence>
<sequence length="243" mass="26748">MKKVDKMPTLTSLEQNSSSWASISLTAIVAMGLSSIQVSCSRAIHVCIVLLAKAICVPLLWCKLIWVNPTVAMPTLLKARLGVGLSPLRSLVTGREQAHCYLLKPIAQPEVLRPQFKSAGLRDAENEWQRRSFPSCQEPVPELTSLLQKIEALASLHPQSSQEELLISISISILIGRIPFGHVMIGHVVLDTFRLDTALLDTKLLDTARLDTARLDTARLDTARLDTARLDTARLDTARLDIA</sequence>
<dbReference type="PaxDb" id="67767-A0A0J7KYL6"/>
<dbReference type="STRING" id="67767.A0A0J7KYL6"/>
<organism evidence="1 2">
    <name type="scientific">Lasius niger</name>
    <name type="common">Black garden ant</name>
    <dbReference type="NCBI Taxonomy" id="67767"/>
    <lineage>
        <taxon>Eukaryota</taxon>
        <taxon>Metazoa</taxon>
        <taxon>Ecdysozoa</taxon>
        <taxon>Arthropoda</taxon>
        <taxon>Hexapoda</taxon>
        <taxon>Insecta</taxon>
        <taxon>Pterygota</taxon>
        <taxon>Neoptera</taxon>
        <taxon>Endopterygota</taxon>
        <taxon>Hymenoptera</taxon>
        <taxon>Apocrita</taxon>
        <taxon>Aculeata</taxon>
        <taxon>Formicoidea</taxon>
        <taxon>Formicidae</taxon>
        <taxon>Formicinae</taxon>
        <taxon>Lasius</taxon>
        <taxon>Lasius</taxon>
    </lineage>
</organism>
<proteinExistence type="predicted"/>
<name>A0A0J7KYL6_LASNI</name>
<keyword evidence="2" id="KW-1185">Reference proteome</keyword>
<comment type="caution">
    <text evidence="1">The sequence shown here is derived from an EMBL/GenBank/DDBJ whole genome shotgun (WGS) entry which is preliminary data.</text>
</comment>
<dbReference type="AlphaFoldDB" id="A0A0J7KYL6"/>
<dbReference type="EMBL" id="LBMM01002017">
    <property type="protein sequence ID" value="KMQ95388.1"/>
    <property type="molecule type" value="Genomic_DNA"/>
</dbReference>